<dbReference type="InterPro" id="IPR011990">
    <property type="entry name" value="TPR-like_helical_dom_sf"/>
</dbReference>
<organism evidence="2 3">
    <name type="scientific">Gymnopilus junonius</name>
    <name type="common">Spectacular rustgill mushroom</name>
    <name type="synonym">Gymnopilus spectabilis subsp. junonius</name>
    <dbReference type="NCBI Taxonomy" id="109634"/>
    <lineage>
        <taxon>Eukaryota</taxon>
        <taxon>Fungi</taxon>
        <taxon>Dikarya</taxon>
        <taxon>Basidiomycota</taxon>
        <taxon>Agaricomycotina</taxon>
        <taxon>Agaricomycetes</taxon>
        <taxon>Agaricomycetidae</taxon>
        <taxon>Agaricales</taxon>
        <taxon>Agaricineae</taxon>
        <taxon>Hymenogastraceae</taxon>
        <taxon>Gymnopilus</taxon>
    </lineage>
</organism>
<comment type="caution">
    <text evidence="2">The sequence shown here is derived from an EMBL/GenBank/DDBJ whole genome shotgun (WGS) entry which is preliminary data.</text>
</comment>
<evidence type="ECO:0000313" key="3">
    <source>
        <dbReference type="Proteomes" id="UP000724874"/>
    </source>
</evidence>
<dbReference type="Gene3D" id="1.25.40.10">
    <property type="entry name" value="Tetratricopeptide repeat domain"/>
    <property type="match status" value="2"/>
</dbReference>
<accession>A0A9P5TMA5</accession>
<reference evidence="2" key="1">
    <citation type="submission" date="2020-11" db="EMBL/GenBank/DDBJ databases">
        <authorList>
            <consortium name="DOE Joint Genome Institute"/>
            <person name="Ahrendt S."/>
            <person name="Riley R."/>
            <person name="Andreopoulos W."/>
            <person name="LaButti K."/>
            <person name="Pangilinan J."/>
            <person name="Ruiz-duenas F.J."/>
            <person name="Barrasa J.M."/>
            <person name="Sanchez-Garcia M."/>
            <person name="Camarero S."/>
            <person name="Miyauchi S."/>
            <person name="Serrano A."/>
            <person name="Linde D."/>
            <person name="Babiker R."/>
            <person name="Drula E."/>
            <person name="Ayuso-Fernandez I."/>
            <person name="Pacheco R."/>
            <person name="Padilla G."/>
            <person name="Ferreira P."/>
            <person name="Barriuso J."/>
            <person name="Kellner H."/>
            <person name="Castanera R."/>
            <person name="Alfaro M."/>
            <person name="Ramirez L."/>
            <person name="Pisabarro A.G."/>
            <person name="Kuo A."/>
            <person name="Tritt A."/>
            <person name="Lipzen A."/>
            <person name="He G."/>
            <person name="Yan M."/>
            <person name="Ng V."/>
            <person name="Cullen D."/>
            <person name="Martin F."/>
            <person name="Rosso M.-N."/>
            <person name="Henrissat B."/>
            <person name="Hibbett D."/>
            <person name="Martinez A.T."/>
            <person name="Grigoriev I.V."/>
        </authorList>
    </citation>
    <scope>NUCLEOTIDE SEQUENCE</scope>
    <source>
        <strain evidence="2">AH 44721</strain>
    </source>
</reference>
<protein>
    <submittedName>
        <fullName evidence="2">CHAT domain-containing protein</fullName>
    </submittedName>
</protein>
<dbReference type="OrthoDB" id="9991317at2759"/>
<dbReference type="PANTHER" id="PTHR19959:SF119">
    <property type="entry name" value="FUNGAL LIPASE-LIKE DOMAIN-CONTAINING PROTEIN"/>
    <property type="match status" value="1"/>
</dbReference>
<dbReference type="AlphaFoldDB" id="A0A9P5TMA5"/>
<feature type="domain" description="CHAT" evidence="1">
    <location>
        <begin position="767"/>
        <end position="1055"/>
    </location>
</feature>
<sequence>MYISEAISLQRTAMQLTPEGHPSMAAYLSALGNSIELRESLRLTPDGHPEIAPRLFSLSESLQRRFLRTGESSDISQAISFLQKAIQLSPEEYPGMPTYLTVLGRALQMYAKGTKELTNIDMAISLQQKAVQLVSEGHPSLPFYLSSLGSSLVHRFKHTGQLVDICDAIFFHQKAVQLTPDGHPDMHSRLFSLADSFQNRFVRTGDLSDISEAISLLRRGIQLTPDGHPSMPSYLDTLGGSLQNRFQHTGEAAEISEAILLKEKAVQLCPEGDPSMANFLSSLGESFQRRFTHTGELSDISEAISFLYKAVQLTADGHPSMPHRLSSLANSLQRRFSRTREVADISEAVSFAQKAVQLTSDKHPNKRLYCSILGSSLLDRFVVAGELEDCSQAVLLDRKAVELTPDGHTDMPLYLSKLAGSLQVRFSSTGDLTDLSDAIVSQQKSIQLTPDGHPDKPVRLSALGTSFQCRFSRTGDLADISEAIDLQDAAVQLIPEGHPKYIVLLSVLAISFSSRFDHSGNSVDMDQAVSKLSLAAKSESGPPYIRLQAAKFWIQFAQKYDLSQLFNAHEVAIHLISRVADLEQTIERRHNNLAGISTLSSSAAAVALSSGRPDLALEWLEHGRCLVWNQLNDLRTPFEKLHKIMRVSKQLDTAGRRTGPSVGEASTLPRLSLQDEEVAHVKLARRCKPEFEDFLKPPSYSTLLRQLPDFGVVDRSGCEPLHIALHELSYAKAEHLCQSLRANLWTAGVGMQAPELGLARTSLPRILSILWTSVAKPILNGLGHLEPPRDLIRIWWCATGPLAFLPIHAAGIFDGSALKPGSSLFDFAISSYIPTVRALVDIVQTPRVVGKEKSGLFMISQPDTPHLPPIPGTTKEVREVAQQLNSRGVRILTLNSDAATVNSCVENMRLYSCIHLACHAMQDSKQPLMSGFALHDGQLELSSIIKQRLEGVELAFLSACQTSSGDEKLSEEAVHLAAGMLAAGYRGVVATMWSIKDQHGPRIATDFYSNLTRDSDGLNSQNASRALHYAVQNLRKLIGDSESALLEWVPYVHFGI</sequence>
<dbReference type="Pfam" id="PF12770">
    <property type="entry name" value="CHAT"/>
    <property type="match status" value="1"/>
</dbReference>
<keyword evidence="3" id="KW-1185">Reference proteome</keyword>
<dbReference type="Proteomes" id="UP000724874">
    <property type="component" value="Unassembled WGS sequence"/>
</dbReference>
<evidence type="ECO:0000313" key="2">
    <source>
        <dbReference type="EMBL" id="KAF8900741.1"/>
    </source>
</evidence>
<dbReference type="PANTHER" id="PTHR19959">
    <property type="entry name" value="KINESIN LIGHT CHAIN"/>
    <property type="match status" value="1"/>
</dbReference>
<dbReference type="SUPFAM" id="SSF81901">
    <property type="entry name" value="HCP-like"/>
    <property type="match status" value="1"/>
</dbReference>
<gene>
    <name evidence="2" type="ORF">CPB84DRAFT_1778795</name>
</gene>
<dbReference type="EMBL" id="JADNYJ010000046">
    <property type="protein sequence ID" value="KAF8900741.1"/>
    <property type="molecule type" value="Genomic_DNA"/>
</dbReference>
<proteinExistence type="predicted"/>
<name>A0A9P5TMA5_GYMJU</name>
<dbReference type="InterPro" id="IPR024983">
    <property type="entry name" value="CHAT_dom"/>
</dbReference>
<evidence type="ECO:0000259" key="1">
    <source>
        <dbReference type="Pfam" id="PF12770"/>
    </source>
</evidence>